<dbReference type="EMBL" id="JAYWIO010000099">
    <property type="protein sequence ID" value="KAK7232852.1"/>
    <property type="molecule type" value="Genomic_DNA"/>
</dbReference>
<keyword evidence="6" id="KW-1185">Reference proteome</keyword>
<feature type="compositionally biased region" description="Basic and acidic residues" evidence="1">
    <location>
        <begin position="88"/>
        <end position="100"/>
    </location>
</feature>
<dbReference type="EMBL" id="JAYWIO010000016">
    <property type="protein sequence ID" value="KAK7239198.1"/>
    <property type="molecule type" value="Genomic_DNA"/>
</dbReference>
<proteinExistence type="predicted"/>
<dbReference type="EMBL" id="JAYWIO010000107">
    <property type="protein sequence ID" value="KAK7232534.1"/>
    <property type="molecule type" value="Genomic_DNA"/>
</dbReference>
<dbReference type="AlphaFoldDB" id="A0AAN9HMM8"/>
<protein>
    <submittedName>
        <fullName evidence="2">Uncharacterized protein</fullName>
    </submittedName>
</protein>
<gene>
    <name evidence="5" type="ORF">RIF29_43646</name>
    <name evidence="4" type="ORF">RIF29_45973</name>
    <name evidence="3" type="ORF">RIF29_47729</name>
    <name evidence="2" type="ORF">RIF29_47796</name>
</gene>
<comment type="caution">
    <text evidence="2">The sequence shown here is derived from an EMBL/GenBank/DDBJ whole genome shotgun (WGS) entry which is preliminary data.</text>
</comment>
<feature type="region of interest" description="Disordered" evidence="1">
    <location>
        <begin position="32"/>
        <end position="100"/>
    </location>
</feature>
<evidence type="ECO:0000313" key="6">
    <source>
        <dbReference type="Proteomes" id="UP001372338"/>
    </source>
</evidence>
<evidence type="ECO:0000256" key="1">
    <source>
        <dbReference type="SAM" id="MobiDB-lite"/>
    </source>
</evidence>
<accession>A0AAN9HMM8</accession>
<dbReference type="Proteomes" id="UP001372338">
    <property type="component" value="Unassembled WGS sequence"/>
</dbReference>
<evidence type="ECO:0000313" key="5">
    <source>
        <dbReference type="EMBL" id="KAK7239198.1"/>
    </source>
</evidence>
<reference evidence="2 6" key="1">
    <citation type="submission" date="2024-01" db="EMBL/GenBank/DDBJ databases">
        <title>The genomes of 5 underutilized Papilionoideae crops provide insights into root nodulation and disease resistanc.</title>
        <authorList>
            <person name="Yuan L."/>
        </authorList>
    </citation>
    <scope>NUCLEOTIDE SEQUENCE [LARGE SCALE GENOMIC DNA]</scope>
    <source>
        <strain evidence="2">ZHUSHIDOU_FW_LH</strain>
        <tissue evidence="2">Leaf</tissue>
    </source>
</reference>
<evidence type="ECO:0000313" key="3">
    <source>
        <dbReference type="EMBL" id="KAK7232852.1"/>
    </source>
</evidence>
<dbReference type="EMBL" id="JAYWIO010000040">
    <property type="protein sequence ID" value="KAK7235879.1"/>
    <property type="molecule type" value="Genomic_DNA"/>
</dbReference>
<evidence type="ECO:0000313" key="4">
    <source>
        <dbReference type="EMBL" id="KAK7235879.1"/>
    </source>
</evidence>
<sequence>MIHPSLIGFFDFPSTASLTEGLRISVCVGLRSSRKKSGSGGRIGFQREQEHLRSPVRDDAPGQGEVPEKEGDEKKSEEGLKSTIHLEPAVKMESPKKDNL</sequence>
<organism evidence="2 6">
    <name type="scientific">Crotalaria pallida</name>
    <name type="common">Smooth rattlebox</name>
    <name type="synonym">Crotalaria striata</name>
    <dbReference type="NCBI Taxonomy" id="3830"/>
    <lineage>
        <taxon>Eukaryota</taxon>
        <taxon>Viridiplantae</taxon>
        <taxon>Streptophyta</taxon>
        <taxon>Embryophyta</taxon>
        <taxon>Tracheophyta</taxon>
        <taxon>Spermatophyta</taxon>
        <taxon>Magnoliopsida</taxon>
        <taxon>eudicotyledons</taxon>
        <taxon>Gunneridae</taxon>
        <taxon>Pentapetalae</taxon>
        <taxon>rosids</taxon>
        <taxon>fabids</taxon>
        <taxon>Fabales</taxon>
        <taxon>Fabaceae</taxon>
        <taxon>Papilionoideae</taxon>
        <taxon>50 kb inversion clade</taxon>
        <taxon>genistoids sensu lato</taxon>
        <taxon>core genistoids</taxon>
        <taxon>Crotalarieae</taxon>
        <taxon>Crotalaria</taxon>
    </lineage>
</organism>
<evidence type="ECO:0000313" key="2">
    <source>
        <dbReference type="EMBL" id="KAK7232534.1"/>
    </source>
</evidence>
<feature type="compositionally biased region" description="Basic and acidic residues" evidence="1">
    <location>
        <begin position="45"/>
        <end position="80"/>
    </location>
</feature>
<name>A0AAN9HMM8_CROPI</name>